<sequence length="177" mass="19834">MSNRFDFSKIDEALPGAEKMQREERLANTLEDNYKAVHALCDMVEKLENRLLEALSEMDGAVSSLRQASKVTVSEETGRVLEREGDKICRKIAGRLEDESARLFDRLSAKDRVVISSMSFWCMIEVIVFLLAALSGTCAANVQFIHSALLWQIFGYATGFLAVCIALTVLVCHKLKR</sequence>
<gene>
    <name evidence="3" type="ORF">SAMN05444349_11493</name>
</gene>
<keyword evidence="2" id="KW-0472">Membrane</keyword>
<feature type="coiled-coil region" evidence="1">
    <location>
        <begin position="37"/>
        <end position="64"/>
    </location>
</feature>
<evidence type="ECO:0000313" key="3">
    <source>
        <dbReference type="EMBL" id="SHF26120.1"/>
    </source>
</evidence>
<protein>
    <recommendedName>
        <fullName evidence="5">Transmembrane protein</fullName>
    </recommendedName>
</protein>
<dbReference type="STRING" id="871325.SAMN05444349_11493"/>
<keyword evidence="1" id="KW-0175">Coiled coil</keyword>
<evidence type="ECO:0000256" key="2">
    <source>
        <dbReference type="SAM" id="Phobius"/>
    </source>
</evidence>
<keyword evidence="2" id="KW-1133">Transmembrane helix</keyword>
<feature type="transmembrane region" description="Helical" evidence="2">
    <location>
        <begin position="113"/>
        <end position="133"/>
    </location>
</feature>
<dbReference type="EMBL" id="FQVD01000014">
    <property type="protein sequence ID" value="SHF26120.1"/>
    <property type="molecule type" value="Genomic_DNA"/>
</dbReference>
<evidence type="ECO:0000256" key="1">
    <source>
        <dbReference type="SAM" id="Coils"/>
    </source>
</evidence>
<keyword evidence="4" id="KW-1185">Reference proteome</keyword>
<reference evidence="3 4" key="1">
    <citation type="submission" date="2016-11" db="EMBL/GenBank/DDBJ databases">
        <authorList>
            <person name="Jaros S."/>
            <person name="Januszkiewicz K."/>
            <person name="Wedrychowicz H."/>
        </authorList>
    </citation>
    <scope>NUCLEOTIDE SEQUENCE [LARGE SCALE GENOMIC DNA]</scope>
    <source>
        <strain evidence="3 4">DSM 26883</strain>
    </source>
</reference>
<accession>A0A1M5A771</accession>
<organism evidence="3 4">
    <name type="scientific">Bacteroides faecichinchillae</name>
    <dbReference type="NCBI Taxonomy" id="871325"/>
    <lineage>
        <taxon>Bacteria</taxon>
        <taxon>Pseudomonadati</taxon>
        <taxon>Bacteroidota</taxon>
        <taxon>Bacteroidia</taxon>
        <taxon>Bacteroidales</taxon>
        <taxon>Bacteroidaceae</taxon>
        <taxon>Bacteroides</taxon>
    </lineage>
</organism>
<dbReference type="OrthoDB" id="1097682at2"/>
<evidence type="ECO:0000313" key="4">
    <source>
        <dbReference type="Proteomes" id="UP000184436"/>
    </source>
</evidence>
<proteinExistence type="predicted"/>
<evidence type="ECO:0008006" key="5">
    <source>
        <dbReference type="Google" id="ProtNLM"/>
    </source>
</evidence>
<dbReference type="RefSeq" id="WP_008672552.1">
    <property type="nucleotide sequence ID" value="NZ_FQVD01000014.1"/>
</dbReference>
<feature type="transmembrane region" description="Helical" evidence="2">
    <location>
        <begin position="153"/>
        <end position="172"/>
    </location>
</feature>
<name>A0A1M5A771_9BACE</name>
<dbReference type="Proteomes" id="UP000184436">
    <property type="component" value="Unassembled WGS sequence"/>
</dbReference>
<keyword evidence="2" id="KW-0812">Transmembrane</keyword>
<dbReference type="AlphaFoldDB" id="A0A1M5A771"/>